<keyword evidence="3" id="KW-0472">Membrane</keyword>
<gene>
    <name evidence="4" type="ORF">I603_2109</name>
</gene>
<dbReference type="PRINTS" id="PR00950">
    <property type="entry name" value="TYPE3IMSPROT"/>
</dbReference>
<dbReference type="PANTHER" id="PTHR30531:SF12">
    <property type="entry name" value="FLAGELLAR BIOSYNTHETIC PROTEIN FLHB"/>
    <property type="match status" value="1"/>
</dbReference>
<reference evidence="4 5" key="1">
    <citation type="submission" date="2016-06" db="EMBL/GenBank/DDBJ databases">
        <title>Genome sequence of Porphyrobacter dokdonensis DSW-74.</title>
        <authorList>
            <person name="Kim J.F."/>
            <person name="Song J.Y."/>
        </authorList>
    </citation>
    <scope>NUCLEOTIDE SEQUENCE [LARGE SCALE GENOMIC DNA]</scope>
    <source>
        <strain evidence="4 5">DSW-74</strain>
    </source>
</reference>
<dbReference type="Gene3D" id="3.40.1690.10">
    <property type="entry name" value="secretion proteins EscU"/>
    <property type="match status" value="1"/>
</dbReference>
<dbReference type="PANTHER" id="PTHR30531">
    <property type="entry name" value="FLAGELLAR BIOSYNTHETIC PROTEIN FLHB"/>
    <property type="match status" value="1"/>
</dbReference>
<dbReference type="Proteomes" id="UP000092484">
    <property type="component" value="Unassembled WGS sequence"/>
</dbReference>
<dbReference type="GO" id="GO:0005886">
    <property type="term" value="C:plasma membrane"/>
    <property type="evidence" value="ECO:0007669"/>
    <property type="project" value="TreeGrafter"/>
</dbReference>
<proteinExistence type="inferred from homology"/>
<feature type="region of interest" description="Disordered" evidence="2">
    <location>
        <begin position="226"/>
        <end position="247"/>
    </location>
</feature>
<keyword evidence="4" id="KW-0282">Flagellum</keyword>
<dbReference type="RefSeq" id="WP_068864744.1">
    <property type="nucleotide sequence ID" value="NZ_LZYB01000004.1"/>
</dbReference>
<feature type="region of interest" description="Disordered" evidence="2">
    <location>
        <begin position="1"/>
        <end position="24"/>
    </location>
</feature>
<feature type="transmembrane region" description="Helical" evidence="3">
    <location>
        <begin position="33"/>
        <end position="53"/>
    </location>
</feature>
<comment type="similarity">
    <text evidence="1">Belongs to the type III secretion exporter family.</text>
</comment>
<dbReference type="InterPro" id="IPR006135">
    <property type="entry name" value="T3SS_substrate_exporter"/>
</dbReference>
<accession>A0A1A7BGP9</accession>
<feature type="transmembrane region" description="Helical" evidence="3">
    <location>
        <begin position="84"/>
        <end position="105"/>
    </location>
</feature>
<evidence type="ECO:0000256" key="3">
    <source>
        <dbReference type="SAM" id="Phobius"/>
    </source>
</evidence>
<dbReference type="Pfam" id="PF01312">
    <property type="entry name" value="Bac_export_2"/>
    <property type="match status" value="1"/>
</dbReference>
<evidence type="ECO:0000313" key="5">
    <source>
        <dbReference type="Proteomes" id="UP000092484"/>
    </source>
</evidence>
<keyword evidence="3" id="KW-0812">Transmembrane</keyword>
<dbReference type="GO" id="GO:0009306">
    <property type="term" value="P:protein secretion"/>
    <property type="evidence" value="ECO:0007669"/>
    <property type="project" value="InterPro"/>
</dbReference>
<keyword evidence="4" id="KW-0966">Cell projection</keyword>
<organism evidence="4 5">
    <name type="scientific">Erythrobacter dokdonensis DSW-74</name>
    <dbReference type="NCBI Taxonomy" id="1300349"/>
    <lineage>
        <taxon>Bacteria</taxon>
        <taxon>Pseudomonadati</taxon>
        <taxon>Pseudomonadota</taxon>
        <taxon>Alphaproteobacteria</taxon>
        <taxon>Sphingomonadales</taxon>
        <taxon>Erythrobacteraceae</taxon>
        <taxon>Erythrobacter/Porphyrobacter group</taxon>
        <taxon>Erythrobacter</taxon>
    </lineage>
</organism>
<dbReference type="AlphaFoldDB" id="A0A1A7BGP9"/>
<sequence>MAEETPGEKTFAPTPKRRADAAKKGDVLRSREVATLAATGTGALALLGLGPWLNEAMARVARAGFSFDRHALDGFAPGAALADAAVAILPPVMALGLAAMLVTILSQLLLGEGRFVPGNIAFKGSRINPLSGLKRILGWQGLIELGKGLLKLALLGGIAWFWAGANLPGLMMLGRSPLQSQLGLATAAITSLVGALLAGLAVIAAVDYPLQRFQRDKRLKMSLQDLREETKESEGSPEMKSARRQRQRDLARGGVAKAMKDAQFVIVNPLHFAVALTYDPALAPAPVVLAKGRGDTALAMREIAGEQGLPLLEYPQLARAVYFTTQPGQMVREELYVAIAALVAFVMALKRGQRPHRPVVEVPPELRFDGEGKVALPA</sequence>
<dbReference type="PATRIC" id="fig|1300349.4.peg.2101"/>
<feature type="transmembrane region" description="Helical" evidence="3">
    <location>
        <begin position="148"/>
        <end position="165"/>
    </location>
</feature>
<dbReference type="InterPro" id="IPR029025">
    <property type="entry name" value="T3SS_substrate_exporter_C"/>
</dbReference>
<name>A0A1A7BGP9_9SPHN</name>
<keyword evidence="5" id="KW-1185">Reference proteome</keyword>
<keyword evidence="4" id="KW-0969">Cilium</keyword>
<dbReference type="EMBL" id="LZYB01000004">
    <property type="protein sequence ID" value="OBV10896.1"/>
    <property type="molecule type" value="Genomic_DNA"/>
</dbReference>
<dbReference type="STRING" id="1300349.I603_2109"/>
<feature type="transmembrane region" description="Helical" evidence="3">
    <location>
        <begin position="185"/>
        <end position="210"/>
    </location>
</feature>
<evidence type="ECO:0000313" key="4">
    <source>
        <dbReference type="EMBL" id="OBV10896.1"/>
    </source>
</evidence>
<dbReference type="SUPFAM" id="SSF160544">
    <property type="entry name" value="EscU C-terminal domain-like"/>
    <property type="match status" value="1"/>
</dbReference>
<keyword evidence="3" id="KW-1133">Transmembrane helix</keyword>
<comment type="caution">
    <text evidence="4">The sequence shown here is derived from an EMBL/GenBank/DDBJ whole genome shotgun (WGS) entry which is preliminary data.</text>
</comment>
<evidence type="ECO:0000256" key="2">
    <source>
        <dbReference type="SAM" id="MobiDB-lite"/>
    </source>
</evidence>
<protein>
    <submittedName>
        <fullName evidence="4">Flagellar biosynthetic protein</fullName>
    </submittedName>
</protein>
<evidence type="ECO:0000256" key="1">
    <source>
        <dbReference type="ARBA" id="ARBA00010690"/>
    </source>
</evidence>